<dbReference type="SUPFAM" id="SSF53335">
    <property type="entry name" value="S-adenosyl-L-methionine-dependent methyltransferases"/>
    <property type="match status" value="1"/>
</dbReference>
<dbReference type="Pfam" id="PF07669">
    <property type="entry name" value="Eco57I"/>
    <property type="match status" value="1"/>
</dbReference>
<dbReference type="PANTHER" id="PTHR33841">
    <property type="entry name" value="DNA METHYLTRANSFERASE YEEA-RELATED"/>
    <property type="match status" value="1"/>
</dbReference>
<evidence type="ECO:0000313" key="7">
    <source>
        <dbReference type="EMBL" id="MFC7188387.1"/>
    </source>
</evidence>
<dbReference type="InterPro" id="IPR011639">
    <property type="entry name" value="MethylTrfase_TaqI-like_dom"/>
</dbReference>
<sequence>MSVQQITAKDIAGWDSLQDIADSFEKRGLKPRPNLGESNELVLQLDDDEFVVLVSAGPGETATDFKPDNRSRHTNLVATNDFEEFTFLTRMRSWEGQQHGRIKHQKISFTKDQFTSESGEKNTVLKKLNSIEYGSSAAIYDTLYDTQQVVKEFYEGFEELRTNLVQEVSGIPDDRGDAKQRYVQVILDRMIFLYFIQEKRLLDRNPNYLHEQPGDVVDDGEDRYENFYRPLFFDYLAEDKQNPNFGRLPYLNGGLFAKNPVEEEFPDAKLGASAEETNELFDDVLDFLSDWNWNVDERLDIVDPKNLSPAILGHIFEQTVNQKEMGAYYTPEEITGFMSRRTIHPYLLDQLNNAVDSEYDEIDDMFGFAEVEAGDGEAAVADGGTMTQQAATENVETKHVETLYHDILKQAHVLDPAVGSGAFLLAAQDVLVDIYIQCIEYFQQLEAEGKGWELESRTRDELETINEGQGGASLFAKRTVILNNLYGVDIDEGAVEICKLRLWLSMVADIEDEPNEVNPLPNIDFNIRHGNTLVGYVSDLEEAIDAVDEDDLVQPTIGSFGENSVRNAVKNISEAIKNHKTATSSEKATKWRHEANKRLEKYRDVLDQKIENDFQSAVKEDISLEKIKEYSPFHWVIEFPRVFQDGGFDIAIGNPPWDKVKAERTDFFPQYDEVFRARSDKEKDTVQSDLLADAEIEEEWEQYQSDIDLESDYYKESPTYSLQNAVVDGRTLSGDQEKSTLFLERLFSLIQDDGYVAQLFPGILFSGGSNKSLRYHLLNNTDVQHIVGFENNKIFNSIDNRKKFAIVNFKASGTSDGFNGVFMKRDVDFLRKVEEHLVWIPKELLINYAPESGLFPFITSTTHRDVLNKLLRNPQLREKTDNGWYLDLYRELDRTSDKDRFVTDPLKGDYPVFAGSTIYQFIHDNKEPEFWSVDEEKSQSDSAKWRIREKNKKNLKTAIYNEFDGSGSQKGFVNDLLEKHRGKTLQEEDVLLDSTEYRMVYRHATSPTNERTLLVAVIPKGVVCHNALTTMRPYEMNPSKEDLAKDTLHDVYDPIFTDSELFAAAGLLNSIPVDYLMKSKVEENINMFHLLGTQVPRLTEGDKWFGYISKRAARLNCYGDQFSEMRERLGGINPVESDEERRTVQAELDAAALHVCGLTESEAKFVLEDFNRVNEPRMMDEDYFKSVFNKYQSLQAK</sequence>
<evidence type="ECO:0000256" key="5">
    <source>
        <dbReference type="ARBA" id="ARBA00047942"/>
    </source>
</evidence>
<dbReference type="PANTHER" id="PTHR33841:SF1">
    <property type="entry name" value="DNA METHYLTRANSFERASE A"/>
    <property type="match status" value="1"/>
</dbReference>
<evidence type="ECO:0000256" key="2">
    <source>
        <dbReference type="ARBA" id="ARBA00022603"/>
    </source>
</evidence>
<dbReference type="InterPro" id="IPR002052">
    <property type="entry name" value="DNA_methylase_N6_adenine_CS"/>
</dbReference>
<evidence type="ECO:0000256" key="4">
    <source>
        <dbReference type="ARBA" id="ARBA00022691"/>
    </source>
</evidence>
<dbReference type="EC" id="2.1.1.72" evidence="1"/>
<evidence type="ECO:0000256" key="3">
    <source>
        <dbReference type="ARBA" id="ARBA00022679"/>
    </source>
</evidence>
<dbReference type="InterPro" id="IPR029063">
    <property type="entry name" value="SAM-dependent_MTases_sf"/>
</dbReference>
<dbReference type="RefSeq" id="WP_267665815.1">
    <property type="nucleotide sequence ID" value="NZ_JAODIX010000116.1"/>
</dbReference>
<feature type="domain" description="Type II methyltransferase M.TaqI-like" evidence="6">
    <location>
        <begin position="483"/>
        <end position="677"/>
    </location>
</feature>
<organism evidence="7 8">
    <name type="scientific">Halorubrum yunnanense</name>
    <dbReference type="NCBI Taxonomy" id="1526162"/>
    <lineage>
        <taxon>Archaea</taxon>
        <taxon>Methanobacteriati</taxon>
        <taxon>Methanobacteriota</taxon>
        <taxon>Stenosarchaea group</taxon>
        <taxon>Halobacteria</taxon>
        <taxon>Halobacteriales</taxon>
        <taxon>Haloferacaceae</taxon>
        <taxon>Halorubrum</taxon>
    </lineage>
</organism>
<dbReference type="GO" id="GO:0032259">
    <property type="term" value="P:methylation"/>
    <property type="evidence" value="ECO:0007669"/>
    <property type="project" value="UniProtKB-KW"/>
</dbReference>
<evidence type="ECO:0000259" key="6">
    <source>
        <dbReference type="Pfam" id="PF07669"/>
    </source>
</evidence>
<proteinExistence type="predicted"/>
<dbReference type="Proteomes" id="UP001596390">
    <property type="component" value="Unassembled WGS sequence"/>
</dbReference>
<comment type="caution">
    <text evidence="7">The sequence shown here is derived from an EMBL/GenBank/DDBJ whole genome shotgun (WGS) entry which is preliminary data.</text>
</comment>
<evidence type="ECO:0000256" key="1">
    <source>
        <dbReference type="ARBA" id="ARBA00011900"/>
    </source>
</evidence>
<dbReference type="GO" id="GO:0009007">
    <property type="term" value="F:site-specific DNA-methyltransferase (adenine-specific) activity"/>
    <property type="evidence" value="ECO:0007669"/>
    <property type="project" value="UniProtKB-EC"/>
</dbReference>
<dbReference type="InterPro" id="IPR050953">
    <property type="entry name" value="N4_N6_ade-DNA_methylase"/>
</dbReference>
<evidence type="ECO:0000313" key="8">
    <source>
        <dbReference type="Proteomes" id="UP001596390"/>
    </source>
</evidence>
<dbReference type="Gene3D" id="3.40.50.150">
    <property type="entry name" value="Vaccinia Virus protein VP39"/>
    <property type="match status" value="1"/>
</dbReference>
<keyword evidence="3" id="KW-0808">Transferase</keyword>
<keyword evidence="8" id="KW-1185">Reference proteome</keyword>
<comment type="catalytic activity">
    <reaction evidence="5">
        <text>a 2'-deoxyadenosine in DNA + S-adenosyl-L-methionine = an N(6)-methyl-2'-deoxyadenosine in DNA + S-adenosyl-L-homocysteine + H(+)</text>
        <dbReference type="Rhea" id="RHEA:15197"/>
        <dbReference type="Rhea" id="RHEA-COMP:12418"/>
        <dbReference type="Rhea" id="RHEA-COMP:12419"/>
        <dbReference type="ChEBI" id="CHEBI:15378"/>
        <dbReference type="ChEBI" id="CHEBI:57856"/>
        <dbReference type="ChEBI" id="CHEBI:59789"/>
        <dbReference type="ChEBI" id="CHEBI:90615"/>
        <dbReference type="ChEBI" id="CHEBI:90616"/>
        <dbReference type="EC" id="2.1.1.72"/>
    </reaction>
</comment>
<keyword evidence="4" id="KW-0949">S-adenosyl-L-methionine</keyword>
<dbReference type="AlphaFoldDB" id="A0ABD5YKW5"/>
<keyword evidence="2 7" id="KW-0489">Methyltransferase</keyword>
<protein>
    <recommendedName>
        <fullName evidence="1">site-specific DNA-methyltransferase (adenine-specific)</fullName>
        <ecNumber evidence="1">2.1.1.72</ecNumber>
    </recommendedName>
</protein>
<name>A0ABD5YKW5_9EURY</name>
<dbReference type="PROSITE" id="PS00092">
    <property type="entry name" value="N6_MTASE"/>
    <property type="match status" value="1"/>
</dbReference>
<gene>
    <name evidence="7" type="ORF">ACFQMK_16250</name>
</gene>
<accession>A0ABD5YKW5</accession>
<dbReference type="EMBL" id="JBHSZZ010000116">
    <property type="protein sequence ID" value="MFC7188387.1"/>
    <property type="molecule type" value="Genomic_DNA"/>
</dbReference>
<reference evidence="7 8" key="1">
    <citation type="journal article" date="2019" name="Int. J. Syst. Evol. Microbiol.">
        <title>The Global Catalogue of Microorganisms (GCM) 10K type strain sequencing project: providing services to taxonomists for standard genome sequencing and annotation.</title>
        <authorList>
            <consortium name="The Broad Institute Genomics Platform"/>
            <consortium name="The Broad Institute Genome Sequencing Center for Infectious Disease"/>
            <person name="Wu L."/>
            <person name="Ma J."/>
        </authorList>
    </citation>
    <scope>NUCLEOTIDE SEQUENCE [LARGE SCALE GENOMIC DNA]</scope>
    <source>
        <strain evidence="7 8">Q85</strain>
    </source>
</reference>